<dbReference type="AlphaFoldDB" id="A0A7D9JLW9"/>
<name>A0A7D9JLW9_PARCT</name>
<organism evidence="2 3">
    <name type="scientific">Paramuricea clavata</name>
    <name type="common">Red gorgonian</name>
    <name type="synonym">Violescent sea-whip</name>
    <dbReference type="NCBI Taxonomy" id="317549"/>
    <lineage>
        <taxon>Eukaryota</taxon>
        <taxon>Metazoa</taxon>
        <taxon>Cnidaria</taxon>
        <taxon>Anthozoa</taxon>
        <taxon>Octocorallia</taxon>
        <taxon>Malacalcyonacea</taxon>
        <taxon>Plexauridae</taxon>
        <taxon>Paramuricea</taxon>
    </lineage>
</organism>
<gene>
    <name evidence="2" type="ORF">PACLA_8A055436</name>
</gene>
<evidence type="ECO:0000313" key="3">
    <source>
        <dbReference type="Proteomes" id="UP001152795"/>
    </source>
</evidence>
<evidence type="ECO:0000313" key="2">
    <source>
        <dbReference type="EMBL" id="CAB4031776.1"/>
    </source>
</evidence>
<keyword evidence="3" id="KW-1185">Reference proteome</keyword>
<sequence>MTIYACLDKEDSVATHALAFLVRGLATDMKHIIAYYFTGNVTSYQLMPIFWKVVSTLELSLDLWVIGLVNDGASPNRKLFNLHSTLAGEDECDVVYKTLNLLAPSRFVYFFTDSPHLLKTARNCLYNSGSGSHSRYMWNNGKYLLFSHIVDFFIRIKQLGYTCFQN</sequence>
<accession>A0A7D9JLW9</accession>
<comment type="caution">
    <text evidence="2">The sequence shown here is derived from an EMBL/GenBank/DDBJ whole genome shotgun (WGS) entry which is preliminary data.</text>
</comment>
<protein>
    <recommendedName>
        <fullName evidence="1">Transposable element P transposase-like RNase H domain-containing protein</fullName>
    </recommendedName>
</protein>
<feature type="domain" description="Transposable element P transposase-like RNase H" evidence="1">
    <location>
        <begin position="8"/>
        <end position="82"/>
    </location>
</feature>
<dbReference type="Proteomes" id="UP001152795">
    <property type="component" value="Unassembled WGS sequence"/>
</dbReference>
<dbReference type="InterPro" id="IPR048365">
    <property type="entry name" value="TNP-like_RNaseH_N"/>
</dbReference>
<evidence type="ECO:0000259" key="1">
    <source>
        <dbReference type="Pfam" id="PF21787"/>
    </source>
</evidence>
<dbReference type="Pfam" id="PF21787">
    <property type="entry name" value="TNP-like_RNaseH_N"/>
    <property type="match status" value="1"/>
</dbReference>
<dbReference type="EMBL" id="CACRXK020017894">
    <property type="protein sequence ID" value="CAB4031776.1"/>
    <property type="molecule type" value="Genomic_DNA"/>
</dbReference>
<proteinExistence type="predicted"/>
<dbReference type="OrthoDB" id="10068808at2759"/>
<reference evidence="2" key="1">
    <citation type="submission" date="2020-04" db="EMBL/GenBank/DDBJ databases">
        <authorList>
            <person name="Alioto T."/>
            <person name="Alioto T."/>
            <person name="Gomez Garrido J."/>
        </authorList>
    </citation>
    <scope>NUCLEOTIDE SEQUENCE</scope>
    <source>
        <strain evidence="2">A484AB</strain>
    </source>
</reference>